<dbReference type="EMBL" id="CP144693">
    <property type="protein sequence ID" value="WVZ01387.1"/>
    <property type="molecule type" value="Genomic_DNA"/>
</dbReference>
<name>A0AAQ3N2K3_VIGMU</name>
<dbReference type="AlphaFoldDB" id="A0AAQ3N2K3"/>
<organism evidence="1 2">
    <name type="scientific">Vigna mungo</name>
    <name type="common">Black gram</name>
    <name type="synonym">Phaseolus mungo</name>
    <dbReference type="NCBI Taxonomy" id="3915"/>
    <lineage>
        <taxon>Eukaryota</taxon>
        <taxon>Viridiplantae</taxon>
        <taxon>Streptophyta</taxon>
        <taxon>Embryophyta</taxon>
        <taxon>Tracheophyta</taxon>
        <taxon>Spermatophyta</taxon>
        <taxon>Magnoliopsida</taxon>
        <taxon>eudicotyledons</taxon>
        <taxon>Gunneridae</taxon>
        <taxon>Pentapetalae</taxon>
        <taxon>rosids</taxon>
        <taxon>fabids</taxon>
        <taxon>Fabales</taxon>
        <taxon>Fabaceae</taxon>
        <taxon>Papilionoideae</taxon>
        <taxon>50 kb inversion clade</taxon>
        <taxon>NPAAA clade</taxon>
        <taxon>indigoferoid/millettioid clade</taxon>
        <taxon>Phaseoleae</taxon>
        <taxon>Vigna</taxon>
    </lineage>
</organism>
<protein>
    <submittedName>
        <fullName evidence="1">Uncharacterized protein</fullName>
    </submittedName>
</protein>
<reference evidence="1 2" key="1">
    <citation type="journal article" date="2023" name="Life. Sci Alliance">
        <title>Evolutionary insights into 3D genome organization and epigenetic landscape of Vigna mungo.</title>
        <authorList>
            <person name="Junaid A."/>
            <person name="Singh B."/>
            <person name="Bhatia S."/>
        </authorList>
    </citation>
    <scope>NUCLEOTIDE SEQUENCE [LARGE SCALE GENOMIC DNA]</scope>
    <source>
        <strain evidence="1">Urdbean</strain>
    </source>
</reference>
<keyword evidence="2" id="KW-1185">Reference proteome</keyword>
<gene>
    <name evidence="1" type="ORF">V8G54_027456</name>
</gene>
<dbReference type="Proteomes" id="UP001374535">
    <property type="component" value="Chromosome 8"/>
</dbReference>
<proteinExistence type="predicted"/>
<evidence type="ECO:0000313" key="2">
    <source>
        <dbReference type="Proteomes" id="UP001374535"/>
    </source>
</evidence>
<accession>A0AAQ3N2K3</accession>
<sequence>MTPQSSFFSLQYHHLPQLSSLCHYFPIPPTLFLNNIKLFNTNNSNQQLIMIKNSENTREVPTTLISSHHVVSHPFQGSRFVRGAAFARARVGCQKRHTDRRRVGYDGEWWKRRCRERRRRCGGGEVESEIGSGNVKLWNVIREREDDWRWIDAEREWREDAIASFTRGGRCTHDFSWASGPN</sequence>
<evidence type="ECO:0000313" key="1">
    <source>
        <dbReference type="EMBL" id="WVZ01387.1"/>
    </source>
</evidence>